<keyword evidence="11" id="KW-1185">Reference proteome</keyword>
<keyword evidence="6 8" id="KW-0472">Membrane</keyword>
<dbReference type="GO" id="GO:0016020">
    <property type="term" value="C:membrane"/>
    <property type="evidence" value="ECO:0007669"/>
    <property type="project" value="UniProtKB-SubCell"/>
</dbReference>
<evidence type="ECO:0000256" key="2">
    <source>
        <dbReference type="ARBA" id="ARBA00007282"/>
    </source>
</evidence>
<evidence type="ECO:0000256" key="7">
    <source>
        <dbReference type="SAM" id="MobiDB-lite"/>
    </source>
</evidence>
<comment type="subcellular location">
    <subcellularLocation>
        <location evidence="1">Membrane</location>
        <topology evidence="1">Multi-pass membrane protein</topology>
    </subcellularLocation>
</comment>
<feature type="transmembrane region" description="Helical" evidence="8">
    <location>
        <begin position="285"/>
        <end position="302"/>
    </location>
</feature>
<evidence type="ECO:0000256" key="4">
    <source>
        <dbReference type="ARBA" id="ARBA00022692"/>
    </source>
</evidence>
<feature type="region of interest" description="Disordered" evidence="7">
    <location>
        <begin position="125"/>
        <end position="172"/>
    </location>
</feature>
<evidence type="ECO:0000256" key="8">
    <source>
        <dbReference type="SAM" id="Phobius"/>
    </source>
</evidence>
<dbReference type="Pfam" id="PF13813">
    <property type="entry name" value="MBOAT_2"/>
    <property type="match status" value="1"/>
</dbReference>
<feature type="compositionally biased region" description="Polar residues" evidence="7">
    <location>
        <begin position="136"/>
        <end position="152"/>
    </location>
</feature>
<name>A0A4U0XNT6_9PEZI</name>
<keyword evidence="5 8" id="KW-1133">Transmembrane helix</keyword>
<dbReference type="PANTHER" id="PTHR31595:SF67">
    <property type="entry name" value="WAX SYNTHASE DOMAIN-CONTAINING PROTEIN"/>
    <property type="match status" value="1"/>
</dbReference>
<feature type="transmembrane region" description="Helical" evidence="8">
    <location>
        <begin position="86"/>
        <end position="108"/>
    </location>
</feature>
<evidence type="ECO:0000256" key="3">
    <source>
        <dbReference type="ARBA" id="ARBA00022679"/>
    </source>
</evidence>
<evidence type="ECO:0000313" key="11">
    <source>
        <dbReference type="Proteomes" id="UP000309340"/>
    </source>
</evidence>
<evidence type="ECO:0000256" key="1">
    <source>
        <dbReference type="ARBA" id="ARBA00004141"/>
    </source>
</evidence>
<dbReference type="OrthoDB" id="2796277at2759"/>
<keyword evidence="4 8" id="KW-0812">Transmembrane</keyword>
<comment type="caution">
    <text evidence="10">The sequence shown here is derived from an EMBL/GenBank/DDBJ whole genome shotgun (WGS) entry which is preliminary data.</text>
</comment>
<feature type="transmembrane region" description="Helical" evidence="8">
    <location>
        <begin position="256"/>
        <end position="273"/>
    </location>
</feature>
<evidence type="ECO:0000256" key="6">
    <source>
        <dbReference type="ARBA" id="ARBA00023136"/>
    </source>
</evidence>
<feature type="transmembrane region" description="Helical" evidence="8">
    <location>
        <begin position="32"/>
        <end position="50"/>
    </location>
</feature>
<sequence>MLPPGLRSPREVTLYYDEVYFSLINSGQAHPFIYPWATAGAAVVLLYLLIDHRKSSFLKSARFPIFGLLLAFQAWCIATNRARSPAAAFGVGLISSWGTLWVAAIMVANDCQVDFKRIEQGLDEAVDETEKPTGNDLATNGTLQGQPGNPTVRQRRPVDPEPSSDVQKTSCEPSDRLYWQSYPSSPFSARVSWVADVFCSFRGVGWNWQTSGIPPPPKWVEARLRMEDDDAGINDEGGNKEIKTSRTGIRRCADRSALLMDTAISLTIGYVLLDIIKTLMHHDPYFWGYVNSAAPAYLPTILRNSRLLTKTYRLLLSLAGIYTALWTIFKLGPAFFCGVLGPKWLGVRGEPWMNPADTFGSYNTVLTKGLAGWWGGWWHQTFRLAFEAPTIRLLESTGIDKHSTSGKALSLFTAFFLSGCLHASGSYTQLGDTRPLLGPMRFFLLQAVGILVQTVSTQQLKRAGVVDKCPKIFRQATNFVLVHIWLYYTAPLLVDDFATGGVWLFEPVPFSPLRGLGFGAPDDEFFAWWHGLFWWRSGDRWWETGIAL</sequence>
<keyword evidence="3" id="KW-0808">Transferase</keyword>
<evidence type="ECO:0000313" key="10">
    <source>
        <dbReference type="EMBL" id="TKA78036.1"/>
    </source>
</evidence>
<dbReference type="EMBL" id="NAJQ01000122">
    <property type="protein sequence ID" value="TKA78036.1"/>
    <property type="molecule type" value="Genomic_DNA"/>
</dbReference>
<evidence type="ECO:0000259" key="9">
    <source>
        <dbReference type="Pfam" id="PF13813"/>
    </source>
</evidence>
<feature type="domain" description="Wax synthase" evidence="9">
    <location>
        <begin position="365"/>
        <end position="444"/>
    </location>
</feature>
<reference evidence="10 11" key="1">
    <citation type="submission" date="2017-03" db="EMBL/GenBank/DDBJ databases">
        <title>Genomes of endolithic fungi from Antarctica.</title>
        <authorList>
            <person name="Coleine C."/>
            <person name="Masonjones S."/>
            <person name="Stajich J.E."/>
        </authorList>
    </citation>
    <scope>NUCLEOTIDE SEQUENCE [LARGE SCALE GENOMIC DNA]</scope>
    <source>
        <strain evidence="10 11">CCFEE 5184</strain>
    </source>
</reference>
<dbReference type="InterPro" id="IPR032805">
    <property type="entry name" value="Wax_synthase_dom"/>
</dbReference>
<feature type="transmembrane region" description="Helical" evidence="8">
    <location>
        <begin position="62"/>
        <end position="80"/>
    </location>
</feature>
<dbReference type="AlphaFoldDB" id="A0A4U0XNT6"/>
<accession>A0A4U0XNT6</accession>
<proteinExistence type="inferred from homology"/>
<comment type="similarity">
    <text evidence="2">Belongs to the wax synthase family.</text>
</comment>
<dbReference type="PANTHER" id="PTHR31595">
    <property type="entry name" value="LONG-CHAIN-ALCOHOL O-FATTY-ACYLTRANSFERASE 3-RELATED"/>
    <property type="match status" value="1"/>
</dbReference>
<feature type="transmembrane region" description="Helical" evidence="8">
    <location>
        <begin position="314"/>
        <end position="336"/>
    </location>
</feature>
<dbReference type="GO" id="GO:0006629">
    <property type="term" value="P:lipid metabolic process"/>
    <property type="evidence" value="ECO:0007669"/>
    <property type="project" value="InterPro"/>
</dbReference>
<dbReference type="GO" id="GO:0008374">
    <property type="term" value="F:O-acyltransferase activity"/>
    <property type="evidence" value="ECO:0007669"/>
    <property type="project" value="InterPro"/>
</dbReference>
<gene>
    <name evidence="10" type="ORF">B0A55_02114</name>
</gene>
<organism evidence="10 11">
    <name type="scientific">Friedmanniomyces simplex</name>
    <dbReference type="NCBI Taxonomy" id="329884"/>
    <lineage>
        <taxon>Eukaryota</taxon>
        <taxon>Fungi</taxon>
        <taxon>Dikarya</taxon>
        <taxon>Ascomycota</taxon>
        <taxon>Pezizomycotina</taxon>
        <taxon>Dothideomycetes</taxon>
        <taxon>Dothideomycetidae</taxon>
        <taxon>Mycosphaerellales</taxon>
        <taxon>Teratosphaeriaceae</taxon>
        <taxon>Friedmanniomyces</taxon>
    </lineage>
</organism>
<dbReference type="Proteomes" id="UP000309340">
    <property type="component" value="Unassembled WGS sequence"/>
</dbReference>
<protein>
    <recommendedName>
        <fullName evidence="9">Wax synthase domain-containing protein</fullName>
    </recommendedName>
</protein>
<dbReference type="InterPro" id="IPR044851">
    <property type="entry name" value="Wax_synthase"/>
</dbReference>
<evidence type="ECO:0000256" key="5">
    <source>
        <dbReference type="ARBA" id="ARBA00022989"/>
    </source>
</evidence>